<dbReference type="PANTHER" id="PTHR43451">
    <property type="entry name" value="ACETYLTRANSFERASE (GNAT) FAMILY PROTEIN"/>
    <property type="match status" value="1"/>
</dbReference>
<feature type="domain" description="N-acetyltransferase" evidence="1">
    <location>
        <begin position="3"/>
        <end position="154"/>
    </location>
</feature>
<dbReference type="CDD" id="cd04301">
    <property type="entry name" value="NAT_SF"/>
    <property type="match status" value="1"/>
</dbReference>
<sequence>MSITIRAFQVSDLNAVITLFQASVRQIASQDYRPAQIAAWSQVDRISWEKRIQQSCCWLAVRHDEIAGFGNVEFDGHLDMLFTHPGHQRCGVATALLKRLEQAVADRALPAIFTEASITARPFFSQQGFRMIEAQQVGVRGQPFINYRMRKMLMSDNATGQTDPA</sequence>
<dbReference type="OrthoDB" id="5355033at2"/>
<dbReference type="SUPFAM" id="SSF55729">
    <property type="entry name" value="Acyl-CoA N-acyltransferases (Nat)"/>
    <property type="match status" value="1"/>
</dbReference>
<dbReference type="STRING" id="1219360.GCA_001571305_00799"/>
<evidence type="ECO:0000313" key="2">
    <source>
        <dbReference type="EMBL" id="TKJ95192.1"/>
    </source>
</evidence>
<accession>A0A4U3FPE8</accession>
<dbReference type="PROSITE" id="PS51186">
    <property type="entry name" value="GNAT"/>
    <property type="match status" value="1"/>
</dbReference>
<dbReference type="EMBL" id="QGAC01000001">
    <property type="protein sequence ID" value="TKJ95192.1"/>
    <property type="molecule type" value="Genomic_DNA"/>
</dbReference>
<proteinExistence type="predicted"/>
<dbReference type="InterPro" id="IPR016181">
    <property type="entry name" value="Acyl_CoA_acyltransferase"/>
</dbReference>
<reference evidence="2 3" key="1">
    <citation type="journal article" date="2019" name="Sci. Rep.">
        <title>Differences in resource use lead to coexistence of seed-transmitted microbial populations.</title>
        <authorList>
            <person name="Torres-Cortes G."/>
            <person name="Garcia B.J."/>
            <person name="Compant S."/>
            <person name="Rezki S."/>
            <person name="Jones P."/>
            <person name="Preveaux A."/>
            <person name="Briand M."/>
            <person name="Roulet A."/>
            <person name="Bouchez O."/>
            <person name="Jacobson D."/>
            <person name="Barret M."/>
        </authorList>
    </citation>
    <scope>NUCLEOTIDE SEQUENCE [LARGE SCALE GENOMIC DNA]</scope>
    <source>
        <strain evidence="2 3">CFBP13511</strain>
    </source>
</reference>
<dbReference type="PANTHER" id="PTHR43451:SF1">
    <property type="entry name" value="ACETYLTRANSFERASE"/>
    <property type="match status" value="1"/>
</dbReference>
<comment type="caution">
    <text evidence="2">The sequence shown here is derived from an EMBL/GenBank/DDBJ whole genome shotgun (WGS) entry which is preliminary data.</text>
</comment>
<gene>
    <name evidence="2" type="ORF">EpCFBP13511_02215</name>
</gene>
<dbReference type="Proteomes" id="UP000306393">
    <property type="component" value="Unassembled WGS sequence"/>
</dbReference>
<dbReference type="GO" id="GO:0016747">
    <property type="term" value="F:acyltransferase activity, transferring groups other than amino-acyl groups"/>
    <property type="evidence" value="ECO:0007669"/>
    <property type="project" value="InterPro"/>
</dbReference>
<name>A0A4U3FPE8_9GAMM</name>
<organism evidence="2 3">
    <name type="scientific">Erwinia persicina</name>
    <dbReference type="NCBI Taxonomy" id="55211"/>
    <lineage>
        <taxon>Bacteria</taxon>
        <taxon>Pseudomonadati</taxon>
        <taxon>Pseudomonadota</taxon>
        <taxon>Gammaproteobacteria</taxon>
        <taxon>Enterobacterales</taxon>
        <taxon>Erwiniaceae</taxon>
        <taxon>Erwinia</taxon>
    </lineage>
</organism>
<evidence type="ECO:0000313" key="3">
    <source>
        <dbReference type="Proteomes" id="UP000306393"/>
    </source>
</evidence>
<dbReference type="Pfam" id="PF13673">
    <property type="entry name" value="Acetyltransf_10"/>
    <property type="match status" value="1"/>
</dbReference>
<dbReference type="Gene3D" id="3.40.630.30">
    <property type="match status" value="1"/>
</dbReference>
<dbReference type="InterPro" id="IPR052564">
    <property type="entry name" value="N-acetyltrans/Recomb-assoc"/>
</dbReference>
<dbReference type="AlphaFoldDB" id="A0A4U3FPE8"/>
<dbReference type="RefSeq" id="WP_137268618.1">
    <property type="nucleotide sequence ID" value="NZ_QGAC01000001.1"/>
</dbReference>
<evidence type="ECO:0000259" key="1">
    <source>
        <dbReference type="PROSITE" id="PS51186"/>
    </source>
</evidence>
<dbReference type="InterPro" id="IPR000182">
    <property type="entry name" value="GNAT_dom"/>
</dbReference>
<keyword evidence="2" id="KW-0808">Transferase</keyword>
<protein>
    <submittedName>
        <fullName evidence="2">GNAT family N-acetyltransferase</fullName>
    </submittedName>
</protein>